<keyword evidence="3" id="KW-1185">Reference proteome</keyword>
<dbReference type="Proteomes" id="UP000193067">
    <property type="component" value="Unassembled WGS sequence"/>
</dbReference>
<evidence type="ECO:0000313" key="2">
    <source>
        <dbReference type="EMBL" id="OSD06950.1"/>
    </source>
</evidence>
<dbReference type="AlphaFoldDB" id="A0A1Y2J0K6"/>
<name>A0A1Y2J0K6_TRAC3</name>
<feature type="compositionally biased region" description="Basic residues" evidence="1">
    <location>
        <begin position="172"/>
        <end position="184"/>
    </location>
</feature>
<evidence type="ECO:0000256" key="1">
    <source>
        <dbReference type="SAM" id="MobiDB-lite"/>
    </source>
</evidence>
<feature type="compositionally biased region" description="Polar residues" evidence="1">
    <location>
        <begin position="189"/>
        <end position="202"/>
    </location>
</feature>
<accession>A0A1Y2J0K6</accession>
<sequence>MGSLLEVAFCGSGHPCRRRGPSHRLEPAVIPSSRPVLSTLDVYACFPAIFTTGQIHARAPSSSQSCRATHLRYRPASNHPARFLGAPGRLDNARCWGLWHLVARAPVRVSRAVLVCEAAVEWQLAPRTFAQLPSGRAHACDALRPHSTQAAITILAPHRIADDRGQRQKERPRQRRRGQLRARRHADTLTLTQNDPSPTFSTPLVPDAQHALTHTSPPPPGLASPLRMHTQSPTAFISARHTAHPRSHLHHALASLYYIPSHCRLRYCIHRPSIAVDITITFIPSVPSIRPSVVSSLVYCLDLRLRLISPLLAHTLCYSPARSLVVSPSEFSVPSPLSLYSVPALLSRVRPAARVAQAHATCTSVQGAPGPYTHTHTYLYIRSSLIPPFRLTHPPRAVLMTAVLCFIPLRALYVSTAVVVRLLGLRLILVSQYLSVHRSLCVRVRAAACAALGARALYVVFLCCSHAVRRMHVHIFIPVRLLASASVFLGTASSFRISCTRTLPCMYSPVGLALRDASQQIDLFNGIRKASMGGGGLHGDRRDAQ</sequence>
<proteinExistence type="predicted"/>
<evidence type="ECO:0000313" key="3">
    <source>
        <dbReference type="Proteomes" id="UP000193067"/>
    </source>
</evidence>
<feature type="region of interest" description="Disordered" evidence="1">
    <location>
        <begin position="157"/>
        <end position="228"/>
    </location>
</feature>
<dbReference type="EMBL" id="KZ084089">
    <property type="protein sequence ID" value="OSD06950.1"/>
    <property type="molecule type" value="Genomic_DNA"/>
</dbReference>
<protein>
    <submittedName>
        <fullName evidence="2">Uncharacterized protein</fullName>
    </submittedName>
</protein>
<gene>
    <name evidence="2" type="ORF">PYCCODRAFT_782605</name>
</gene>
<organism evidence="2 3">
    <name type="scientific">Trametes coccinea (strain BRFM310)</name>
    <name type="common">Pycnoporus coccineus</name>
    <dbReference type="NCBI Taxonomy" id="1353009"/>
    <lineage>
        <taxon>Eukaryota</taxon>
        <taxon>Fungi</taxon>
        <taxon>Dikarya</taxon>
        <taxon>Basidiomycota</taxon>
        <taxon>Agaricomycotina</taxon>
        <taxon>Agaricomycetes</taxon>
        <taxon>Polyporales</taxon>
        <taxon>Polyporaceae</taxon>
        <taxon>Trametes</taxon>
    </lineage>
</organism>
<feature type="compositionally biased region" description="Basic and acidic residues" evidence="1">
    <location>
        <begin position="159"/>
        <end position="171"/>
    </location>
</feature>
<reference evidence="2 3" key="1">
    <citation type="journal article" date="2015" name="Biotechnol. Biofuels">
        <title>Enhanced degradation of softwood versus hardwood by the white-rot fungus Pycnoporus coccineus.</title>
        <authorList>
            <person name="Couturier M."/>
            <person name="Navarro D."/>
            <person name="Chevret D."/>
            <person name="Henrissat B."/>
            <person name="Piumi F."/>
            <person name="Ruiz-Duenas F.J."/>
            <person name="Martinez A.T."/>
            <person name="Grigoriev I.V."/>
            <person name="Riley R."/>
            <person name="Lipzen A."/>
            <person name="Berrin J.G."/>
            <person name="Master E.R."/>
            <person name="Rosso M.N."/>
        </authorList>
    </citation>
    <scope>NUCLEOTIDE SEQUENCE [LARGE SCALE GENOMIC DNA]</scope>
    <source>
        <strain evidence="2 3">BRFM310</strain>
    </source>
</reference>